<dbReference type="InterPro" id="IPR011678">
    <property type="entry name" value="EMC1_C"/>
</dbReference>
<comment type="subunit">
    <text evidence="3">Component of the ER membrane protein complex (EMC).</text>
</comment>
<evidence type="ECO:0000256" key="13">
    <source>
        <dbReference type="SAM" id="SignalP"/>
    </source>
</evidence>
<feature type="domain" description="EMC1 first beta-propeller" evidence="15">
    <location>
        <begin position="30"/>
        <end position="223"/>
    </location>
</feature>
<keyword evidence="8 12" id="KW-1133">Transmembrane helix</keyword>
<evidence type="ECO:0000256" key="8">
    <source>
        <dbReference type="ARBA" id="ARBA00022989"/>
    </source>
</evidence>
<feature type="signal peptide" evidence="13">
    <location>
        <begin position="1"/>
        <end position="29"/>
    </location>
</feature>
<dbReference type="InterPro" id="IPR011047">
    <property type="entry name" value="Quinoprotein_ADH-like_sf"/>
</dbReference>
<evidence type="ECO:0000256" key="5">
    <source>
        <dbReference type="ARBA" id="ARBA00022692"/>
    </source>
</evidence>
<comment type="similarity">
    <text evidence="2">Belongs to the EMC1 family.</text>
</comment>
<organism evidence="16 17">
    <name type="scientific">Smittium culicis</name>
    <dbReference type="NCBI Taxonomy" id="133412"/>
    <lineage>
        <taxon>Eukaryota</taxon>
        <taxon>Fungi</taxon>
        <taxon>Fungi incertae sedis</taxon>
        <taxon>Zoopagomycota</taxon>
        <taxon>Kickxellomycotina</taxon>
        <taxon>Harpellomycetes</taxon>
        <taxon>Harpellales</taxon>
        <taxon>Legeriomycetaceae</taxon>
        <taxon>Smittium</taxon>
    </lineage>
</organism>
<evidence type="ECO:0000256" key="1">
    <source>
        <dbReference type="ARBA" id="ARBA00004115"/>
    </source>
</evidence>
<evidence type="ECO:0000313" key="16">
    <source>
        <dbReference type="EMBL" id="OMJ19400.1"/>
    </source>
</evidence>
<evidence type="ECO:0000256" key="12">
    <source>
        <dbReference type="SAM" id="Phobius"/>
    </source>
</evidence>
<dbReference type="PANTHER" id="PTHR21573:SF0">
    <property type="entry name" value="ER MEMBRANE PROTEIN COMPLEX SUBUNIT 1"/>
    <property type="match status" value="1"/>
</dbReference>
<feature type="transmembrane region" description="Helical" evidence="12">
    <location>
        <begin position="1061"/>
        <end position="1079"/>
    </location>
</feature>
<feature type="domain" description="ER membrane protein complex subunit 1 C-terminal" evidence="14">
    <location>
        <begin position="857"/>
        <end position="1088"/>
    </location>
</feature>
<comment type="caution">
    <text evidence="16">The sequence shown here is derived from an EMBL/GenBank/DDBJ whole genome shotgun (WGS) entry which is preliminary data.</text>
</comment>
<dbReference type="EMBL" id="LSSN01001498">
    <property type="protein sequence ID" value="OMJ19400.1"/>
    <property type="molecule type" value="Genomic_DNA"/>
</dbReference>
<dbReference type="AlphaFoldDB" id="A0A1R1XXK1"/>
<dbReference type="GO" id="GO:0072546">
    <property type="term" value="C:EMC complex"/>
    <property type="evidence" value="ECO:0007669"/>
    <property type="project" value="InterPro"/>
</dbReference>
<dbReference type="SUPFAM" id="SSF50998">
    <property type="entry name" value="Quinoprotein alcohol dehydrogenase-like"/>
    <property type="match status" value="1"/>
</dbReference>
<dbReference type="InterPro" id="IPR058545">
    <property type="entry name" value="Beta-prop_EMC1_1st"/>
</dbReference>
<dbReference type="STRING" id="133412.A0A1R1XXK1"/>
<accession>A0A1R1XXK1</accession>
<comment type="subcellular location">
    <subcellularLocation>
        <location evidence="1">Endoplasmic reticulum membrane</location>
        <topology evidence="1">Single-pass type I membrane protein</topology>
    </subcellularLocation>
</comment>
<keyword evidence="6 13" id="KW-0732">Signal</keyword>
<dbReference type="GO" id="GO:0034975">
    <property type="term" value="P:protein folding in endoplasmic reticulum"/>
    <property type="evidence" value="ECO:0007669"/>
    <property type="project" value="TreeGrafter"/>
</dbReference>
<evidence type="ECO:0000256" key="4">
    <source>
        <dbReference type="ARBA" id="ARBA00020824"/>
    </source>
</evidence>
<evidence type="ECO:0000313" key="17">
    <source>
        <dbReference type="Proteomes" id="UP000187283"/>
    </source>
</evidence>
<dbReference type="InterPro" id="IPR015943">
    <property type="entry name" value="WD40/YVTN_repeat-like_dom_sf"/>
</dbReference>
<sequence length="1089" mass="122313">MKLARNCLRSNHFSALVLLLLYIVPLCSCIYQDEVGKINWHKRLIGKAKSVIPDATRHDIYYCSTEKNILASVNSTTGNIEWRKFFQNDKILFTKNIGNNLFTISGHNSQNFQLWNSKTGKLIWEASNNKPIGKYADAFIEKDRKNIVATTATDVFRFDLSTGELKWKTSLTNPTLSLGKVIVEKDHVYAIGDLSKPKTILLTNQLKLSDGTLIKSKEIAENQSLDSLNLAILHNHDSNSFIIWRDIDNIVWFIHKLGIDNPDFVLFHAKLFHIELTPDDMIGSVLFSINIENLAPKIGFLYKSDSQGKMIVADLTDKNGNPHFEKSFEFNSNDPKFGRNRISISDDGYLSSLSMSKNNKFKYSVFDLSKKGKIVLNGQSILNDPEHYGYLESIYKIGSKESPKLFIQTVDGLACGIKSSSFSEKSVELSTSKPLWCRDEVLSSTTDQTFLDLNLATTSSDKPLFDENSNLKSNGLIYNSIFNYINRLYTHCNEFISFINQFISPRNDKLADSSHQISEVFGFGKLSIFVSRYGRITALDASNGNNIWSIQLNNLLKEASSTTLPSSLYLRTFKVFATKPVSNLNNPPTIVVAGRNRDKNTVIVTINGLTGQIIDEQTADLKYRATKVLETNIIDSQTEQKILLIVRKEVIANKESKDNSETKNQDKSKKGNAKNEKAKKNDDKSNENKIDNSKINEKLIVEVWPRTKSAIAAVSKFNDKLYIVMGDKKGSTELKGYKLDGFSEVTDRELKVHASVPAREVWNMDFGVDEMQVIGTSYPSTDMRVSSIGRVLDSRKVLYKYLNPNTMIVLAGKTGQETGLRSLIIDRVSGRVLKAVDHESAIVNDLANREPLVTMQDNWAAYYFWSQRSSNRSLNNEGDNKKESLGEPHGDYKLVSLEMFESNNADEQLTKENFSSYTKIDPFTYIETFILKNSVLSMGIASSRNGITTQGLVLGNKGSPLSIIPHLQINPRRDRQQIGADNLAGQKSDYLADYEPVILESRENLLSYDLDLVGNSVIKTSATRLESTIVVLSYGIDVFCSKASPSGKFDVLSTQFSKVNLIATMSVLFIAGALSFPFVRRKVTKEIWK</sequence>
<keyword evidence="7" id="KW-0256">Endoplasmic reticulum</keyword>
<evidence type="ECO:0000256" key="7">
    <source>
        <dbReference type="ARBA" id="ARBA00022824"/>
    </source>
</evidence>
<dbReference type="Proteomes" id="UP000187283">
    <property type="component" value="Unassembled WGS sequence"/>
</dbReference>
<evidence type="ECO:0000256" key="6">
    <source>
        <dbReference type="ARBA" id="ARBA00022729"/>
    </source>
</evidence>
<dbReference type="Pfam" id="PF25293">
    <property type="entry name" value="Beta-prop_EMC1_N"/>
    <property type="match status" value="1"/>
</dbReference>
<evidence type="ECO:0000256" key="11">
    <source>
        <dbReference type="SAM" id="MobiDB-lite"/>
    </source>
</evidence>
<evidence type="ECO:0000256" key="10">
    <source>
        <dbReference type="ARBA" id="ARBA00023180"/>
    </source>
</evidence>
<keyword evidence="10" id="KW-0325">Glycoprotein</keyword>
<evidence type="ECO:0000259" key="15">
    <source>
        <dbReference type="Pfam" id="PF25293"/>
    </source>
</evidence>
<dbReference type="Pfam" id="PF07774">
    <property type="entry name" value="EMC1_C"/>
    <property type="match status" value="1"/>
</dbReference>
<keyword evidence="17" id="KW-1185">Reference proteome</keyword>
<dbReference type="Gene3D" id="2.130.10.10">
    <property type="entry name" value="YVTN repeat-like/Quinoprotein amine dehydrogenase"/>
    <property type="match status" value="1"/>
</dbReference>
<evidence type="ECO:0000256" key="9">
    <source>
        <dbReference type="ARBA" id="ARBA00023136"/>
    </source>
</evidence>
<gene>
    <name evidence="16" type="ORF">AYI70_g4768</name>
</gene>
<reference evidence="16 17" key="1">
    <citation type="submission" date="2017-01" db="EMBL/GenBank/DDBJ databases">
        <authorList>
            <person name="Mah S.A."/>
            <person name="Swanson W.J."/>
            <person name="Moy G.W."/>
            <person name="Vacquier V.D."/>
        </authorList>
    </citation>
    <scope>NUCLEOTIDE SEQUENCE [LARGE SCALE GENOMIC DNA]</scope>
    <source>
        <strain evidence="16 17">GSMNP</strain>
    </source>
</reference>
<evidence type="ECO:0000256" key="3">
    <source>
        <dbReference type="ARBA" id="ARBA00011276"/>
    </source>
</evidence>
<feature type="region of interest" description="Disordered" evidence="11">
    <location>
        <begin position="656"/>
        <end position="690"/>
    </location>
</feature>
<evidence type="ECO:0000256" key="2">
    <source>
        <dbReference type="ARBA" id="ARBA00007904"/>
    </source>
</evidence>
<evidence type="ECO:0000259" key="14">
    <source>
        <dbReference type="Pfam" id="PF07774"/>
    </source>
</evidence>
<protein>
    <recommendedName>
        <fullName evidence="4">ER membrane protein complex subunit 1</fullName>
    </recommendedName>
</protein>
<feature type="chain" id="PRO_5013226676" description="ER membrane protein complex subunit 1" evidence="13">
    <location>
        <begin position="30"/>
        <end position="1089"/>
    </location>
</feature>
<dbReference type="PANTHER" id="PTHR21573">
    <property type="entry name" value="ER MEMBRANE PROTEIN COMPLEX SUBUNIT 1"/>
    <property type="match status" value="1"/>
</dbReference>
<name>A0A1R1XXK1_9FUNG</name>
<keyword evidence="9 12" id="KW-0472">Membrane</keyword>
<proteinExistence type="inferred from homology"/>
<dbReference type="InterPro" id="IPR026895">
    <property type="entry name" value="EMC1"/>
</dbReference>
<dbReference type="OrthoDB" id="28092at2759"/>
<keyword evidence="5 12" id="KW-0812">Transmembrane</keyword>